<reference evidence="1" key="1">
    <citation type="submission" date="2021-02" db="EMBL/GenBank/DDBJ databases">
        <authorList>
            <person name="Dougan E. K."/>
            <person name="Rhodes N."/>
            <person name="Thang M."/>
            <person name="Chan C."/>
        </authorList>
    </citation>
    <scope>NUCLEOTIDE SEQUENCE</scope>
</reference>
<dbReference type="AlphaFoldDB" id="A0A813JRQ3"/>
<dbReference type="Proteomes" id="UP000626109">
    <property type="component" value="Unassembled WGS sequence"/>
</dbReference>
<comment type="caution">
    <text evidence="1">The sequence shown here is derived from an EMBL/GenBank/DDBJ whole genome shotgun (WGS) entry which is preliminary data.</text>
</comment>
<evidence type="ECO:0000313" key="2">
    <source>
        <dbReference type="Proteomes" id="UP000626109"/>
    </source>
</evidence>
<evidence type="ECO:0000313" key="1">
    <source>
        <dbReference type="EMBL" id="CAE8683054.1"/>
    </source>
</evidence>
<organism evidence="1 2">
    <name type="scientific">Polarella glacialis</name>
    <name type="common">Dinoflagellate</name>
    <dbReference type="NCBI Taxonomy" id="89957"/>
    <lineage>
        <taxon>Eukaryota</taxon>
        <taxon>Sar</taxon>
        <taxon>Alveolata</taxon>
        <taxon>Dinophyceae</taxon>
        <taxon>Suessiales</taxon>
        <taxon>Suessiaceae</taxon>
        <taxon>Polarella</taxon>
    </lineage>
</organism>
<feature type="non-terminal residue" evidence="1">
    <location>
        <position position="61"/>
    </location>
</feature>
<sequence>LLQDMYALGINIWGTFLDCDKLRRNPNNNHKNNHNNYNNIELELQREACAADNLDILTDLA</sequence>
<accession>A0A813JRQ3</accession>
<feature type="non-terminal residue" evidence="1">
    <location>
        <position position="1"/>
    </location>
</feature>
<protein>
    <submittedName>
        <fullName evidence="1">Uncharacterized protein</fullName>
    </submittedName>
</protein>
<name>A0A813JRQ3_POLGL</name>
<dbReference type="EMBL" id="CAJNNW010026151">
    <property type="protein sequence ID" value="CAE8683054.1"/>
    <property type="molecule type" value="Genomic_DNA"/>
</dbReference>
<gene>
    <name evidence="1" type="ORF">PGLA2088_LOCUS23263</name>
</gene>
<proteinExistence type="predicted"/>